<dbReference type="Proteomes" id="UP000815260">
    <property type="component" value="Chromosome 3B"/>
</dbReference>
<sequence length="117" mass="12212">MKSKVCISLVILALAVLPGLGMKAAALAGGTATTEDAAASQMMAISPSSMKLEDGVPPELAVVDLEVHRRVLTGTNISPNNGLNPYRPVCNPACTPGKSYNFQGRPCANIYMCVGHR</sequence>
<dbReference type="PANTHER" id="PTHR34998">
    <property type="entry name" value="OS04G0357400 PROTEIN-RELATED"/>
    <property type="match status" value="1"/>
</dbReference>
<feature type="signal peptide" evidence="1">
    <location>
        <begin position="1"/>
        <end position="21"/>
    </location>
</feature>
<dbReference type="PANTHER" id="PTHR34998:SF4">
    <property type="match status" value="1"/>
</dbReference>
<feature type="chain" id="PRO_5045429393" description="Rapid ALkalinization Factor" evidence="1">
    <location>
        <begin position="22"/>
        <end position="117"/>
    </location>
</feature>
<name>A0A3B6G0V9_WHEAT</name>
<dbReference type="EMBL" id="CM022218">
    <property type="protein sequence ID" value="KAF7033283.1"/>
    <property type="molecule type" value="Genomic_DNA"/>
</dbReference>
<gene>
    <name evidence="2" type="ORF">CFC21_044394</name>
</gene>
<comment type="caution">
    <text evidence="2">The sequence shown here is derived from an EMBL/GenBank/DDBJ whole genome shotgun (WGS) entry which is preliminary data.</text>
</comment>
<evidence type="ECO:0000313" key="2">
    <source>
        <dbReference type="EMBL" id="KAF7033283.1"/>
    </source>
</evidence>
<accession>A0A3B6G0V9</accession>
<evidence type="ECO:0008006" key="3">
    <source>
        <dbReference type="Google" id="ProtNLM"/>
    </source>
</evidence>
<keyword evidence="1" id="KW-0732">Signal</keyword>
<proteinExistence type="predicted"/>
<evidence type="ECO:0000256" key="1">
    <source>
        <dbReference type="SAM" id="SignalP"/>
    </source>
</evidence>
<protein>
    <recommendedName>
        <fullName evidence="3">Rapid ALkalinization Factor</fullName>
    </recommendedName>
</protein>
<organism evidence="2">
    <name type="scientific">Triticum aestivum</name>
    <name type="common">Wheat</name>
    <dbReference type="NCBI Taxonomy" id="4565"/>
    <lineage>
        <taxon>Eukaryota</taxon>
        <taxon>Viridiplantae</taxon>
        <taxon>Streptophyta</taxon>
        <taxon>Embryophyta</taxon>
        <taxon>Tracheophyta</taxon>
        <taxon>Spermatophyta</taxon>
        <taxon>Magnoliopsida</taxon>
        <taxon>Liliopsida</taxon>
        <taxon>Poales</taxon>
        <taxon>Poaceae</taxon>
        <taxon>BOP clade</taxon>
        <taxon>Pooideae</taxon>
        <taxon>Triticodae</taxon>
        <taxon>Triticeae</taxon>
        <taxon>Triticinae</taxon>
        <taxon>Triticum</taxon>
    </lineage>
</organism>
<reference evidence="2" key="2">
    <citation type="submission" date="2020-03" db="EMBL/GenBank/DDBJ databases">
        <title>The second near-complete assembly of the hexaploid bread wheat (Triticum aestivum) genome.</title>
        <authorList>
            <person name="Zimin A.V."/>
            <person name="Puiu D."/>
            <person name="Shumante A."/>
            <person name="Alonge M."/>
            <person name="Salzberg S.L."/>
        </authorList>
    </citation>
    <scope>NUCLEOTIDE SEQUENCE</scope>
    <source>
        <tissue evidence="2">Leaf</tissue>
    </source>
</reference>
<reference evidence="2" key="1">
    <citation type="journal article" date="2017" name="Gigascience">
        <title>The first near-complete assembly of the hexaploid bread wheat genome, Triticum aestivum.</title>
        <authorList>
            <person name="Zimin A.V."/>
            <person name="Puiu D."/>
            <person name="Hall R."/>
            <person name="Kingan S."/>
            <person name="Clavijo B.J."/>
            <person name="Salzberg S.L."/>
        </authorList>
    </citation>
    <scope>NUCLEOTIDE SEQUENCE</scope>
    <source>
        <tissue evidence="2">Leaf</tissue>
    </source>
</reference>